<dbReference type="Proteomes" id="UP001066276">
    <property type="component" value="Chromosome 1_1"/>
</dbReference>
<feature type="compositionally biased region" description="Basic and acidic residues" evidence="1">
    <location>
        <begin position="62"/>
        <end position="73"/>
    </location>
</feature>
<dbReference type="EMBL" id="JANPWB010000001">
    <property type="protein sequence ID" value="KAJ1216412.1"/>
    <property type="molecule type" value="Genomic_DNA"/>
</dbReference>
<evidence type="ECO:0000313" key="2">
    <source>
        <dbReference type="EMBL" id="KAJ1216412.1"/>
    </source>
</evidence>
<accession>A0AAV7WQP1</accession>
<evidence type="ECO:0000256" key="1">
    <source>
        <dbReference type="SAM" id="MobiDB-lite"/>
    </source>
</evidence>
<feature type="compositionally biased region" description="Basic residues" evidence="1">
    <location>
        <begin position="1"/>
        <end position="10"/>
    </location>
</feature>
<reference evidence="2" key="1">
    <citation type="journal article" date="2022" name="bioRxiv">
        <title>Sequencing and chromosome-scale assembly of the giantPleurodeles waltlgenome.</title>
        <authorList>
            <person name="Brown T."/>
            <person name="Elewa A."/>
            <person name="Iarovenko S."/>
            <person name="Subramanian E."/>
            <person name="Araus A.J."/>
            <person name="Petzold A."/>
            <person name="Susuki M."/>
            <person name="Suzuki K.-i.T."/>
            <person name="Hayashi T."/>
            <person name="Toyoda A."/>
            <person name="Oliveira C."/>
            <person name="Osipova E."/>
            <person name="Leigh N.D."/>
            <person name="Simon A."/>
            <person name="Yun M.H."/>
        </authorList>
    </citation>
    <scope>NUCLEOTIDE SEQUENCE</scope>
    <source>
        <strain evidence="2">20211129_DDA</strain>
        <tissue evidence="2">Liver</tissue>
    </source>
</reference>
<keyword evidence="3" id="KW-1185">Reference proteome</keyword>
<sequence length="145" mass="16301">MPKRERRGHKENRSEDTVRVGPPPWGATEQELRRNPCRDETAQERARSRGLRRYRGLAPPRTIERPRSREDTPGHQNVADTTPPLTRRPAFHLAAYSGGRELRVSGAPELRRPRNWGWLFAVDTMTPSRGGGSGTSESLALCLGP</sequence>
<comment type="caution">
    <text evidence="2">The sequence shown here is derived from an EMBL/GenBank/DDBJ whole genome shotgun (WGS) entry which is preliminary data.</text>
</comment>
<feature type="region of interest" description="Disordered" evidence="1">
    <location>
        <begin position="126"/>
        <end position="145"/>
    </location>
</feature>
<gene>
    <name evidence="2" type="ORF">NDU88_004014</name>
</gene>
<proteinExistence type="predicted"/>
<feature type="compositionally biased region" description="Basic and acidic residues" evidence="1">
    <location>
        <begin position="30"/>
        <end position="47"/>
    </location>
</feature>
<name>A0AAV7WQP1_PLEWA</name>
<organism evidence="2 3">
    <name type="scientific">Pleurodeles waltl</name>
    <name type="common">Iberian ribbed newt</name>
    <dbReference type="NCBI Taxonomy" id="8319"/>
    <lineage>
        <taxon>Eukaryota</taxon>
        <taxon>Metazoa</taxon>
        <taxon>Chordata</taxon>
        <taxon>Craniata</taxon>
        <taxon>Vertebrata</taxon>
        <taxon>Euteleostomi</taxon>
        <taxon>Amphibia</taxon>
        <taxon>Batrachia</taxon>
        <taxon>Caudata</taxon>
        <taxon>Salamandroidea</taxon>
        <taxon>Salamandridae</taxon>
        <taxon>Pleurodelinae</taxon>
        <taxon>Pleurodeles</taxon>
    </lineage>
</organism>
<feature type="compositionally biased region" description="Polar residues" evidence="1">
    <location>
        <begin position="74"/>
        <end position="84"/>
    </location>
</feature>
<feature type="region of interest" description="Disordered" evidence="1">
    <location>
        <begin position="1"/>
        <end position="89"/>
    </location>
</feature>
<protein>
    <submittedName>
        <fullName evidence="2">Uncharacterized protein</fullName>
    </submittedName>
</protein>
<evidence type="ECO:0000313" key="3">
    <source>
        <dbReference type="Proteomes" id="UP001066276"/>
    </source>
</evidence>
<dbReference type="AlphaFoldDB" id="A0AAV7WQP1"/>